<dbReference type="InterPro" id="IPR012933">
    <property type="entry name" value="HicA_mRNA_interferase"/>
</dbReference>
<dbReference type="GO" id="GO:0016787">
    <property type="term" value="F:hydrolase activity"/>
    <property type="evidence" value="ECO:0007669"/>
    <property type="project" value="UniProtKB-KW"/>
</dbReference>
<evidence type="ECO:0008006" key="10">
    <source>
        <dbReference type="Google" id="ProtNLM"/>
    </source>
</evidence>
<dbReference type="Pfam" id="PF07927">
    <property type="entry name" value="HicA_toxin"/>
    <property type="match status" value="1"/>
</dbReference>
<sequence>MAGVEKIVEKMQNRPNGIRFSELVKTLEHYGYILDRVRGSHHNFRNEQGDIITIPKHNPVKAVYIKEVLKRIGED</sequence>
<evidence type="ECO:0000313" key="9">
    <source>
        <dbReference type="Proteomes" id="UP000245998"/>
    </source>
</evidence>
<dbReference type="OrthoDB" id="361893at2"/>
<dbReference type="GO" id="GO:0003729">
    <property type="term" value="F:mRNA binding"/>
    <property type="evidence" value="ECO:0007669"/>
    <property type="project" value="InterPro"/>
</dbReference>
<dbReference type="RefSeq" id="WP_116556110.1">
    <property type="nucleotide sequence ID" value="NZ_QCZG01000055.1"/>
</dbReference>
<dbReference type="EMBL" id="QCZG01000055">
    <property type="protein sequence ID" value="PWA06989.1"/>
    <property type="molecule type" value="Genomic_DNA"/>
</dbReference>
<evidence type="ECO:0000256" key="7">
    <source>
        <dbReference type="ARBA" id="ARBA00023016"/>
    </source>
</evidence>
<keyword evidence="4" id="KW-0255">Endonuclease</keyword>
<comment type="similarity">
    <text evidence="1">Belongs to the HicA mRNA interferase family.</text>
</comment>
<evidence type="ECO:0000256" key="4">
    <source>
        <dbReference type="ARBA" id="ARBA00022759"/>
    </source>
</evidence>
<dbReference type="AlphaFoldDB" id="A0A2U1JPV7"/>
<reference evidence="8 9" key="1">
    <citation type="submission" date="2018-04" db="EMBL/GenBank/DDBJ databases">
        <title>Camelliibacillus theae gen. nov., sp. nov., isolated from Pu'er tea.</title>
        <authorList>
            <person name="Niu L."/>
        </authorList>
    </citation>
    <scope>NUCLEOTIDE SEQUENCE [LARGE SCALE GENOMIC DNA]</scope>
    <source>
        <strain evidence="8 9">T8</strain>
    </source>
</reference>
<keyword evidence="7" id="KW-0346">Stress response</keyword>
<comment type="caution">
    <text evidence="8">The sequence shown here is derived from an EMBL/GenBank/DDBJ whole genome shotgun (WGS) entry which is preliminary data.</text>
</comment>
<dbReference type="SUPFAM" id="SSF54786">
    <property type="entry name" value="YcfA/nrd intein domain"/>
    <property type="match status" value="1"/>
</dbReference>
<dbReference type="GO" id="GO:0004519">
    <property type="term" value="F:endonuclease activity"/>
    <property type="evidence" value="ECO:0007669"/>
    <property type="project" value="UniProtKB-KW"/>
</dbReference>
<protein>
    <recommendedName>
        <fullName evidence="10">Toxin HicA</fullName>
    </recommendedName>
</protein>
<gene>
    <name evidence="8" type="ORF">DCC39_17125</name>
</gene>
<evidence type="ECO:0000256" key="6">
    <source>
        <dbReference type="ARBA" id="ARBA00022884"/>
    </source>
</evidence>
<keyword evidence="6" id="KW-0694">RNA-binding</keyword>
<dbReference type="InterPro" id="IPR038570">
    <property type="entry name" value="HicA_sf"/>
</dbReference>
<evidence type="ECO:0000256" key="3">
    <source>
        <dbReference type="ARBA" id="ARBA00022722"/>
    </source>
</evidence>
<keyword evidence="3" id="KW-0540">Nuclease</keyword>
<keyword evidence="2" id="KW-1277">Toxin-antitoxin system</keyword>
<evidence type="ECO:0000256" key="2">
    <source>
        <dbReference type="ARBA" id="ARBA00022649"/>
    </source>
</evidence>
<evidence type="ECO:0000313" key="8">
    <source>
        <dbReference type="EMBL" id="PWA06989.1"/>
    </source>
</evidence>
<accession>A0A2U1JPV7</accession>
<name>A0A2U1JPV7_9BACI</name>
<dbReference type="Gene3D" id="3.30.920.30">
    <property type="entry name" value="Hypothetical protein"/>
    <property type="match status" value="1"/>
</dbReference>
<dbReference type="Proteomes" id="UP000245998">
    <property type="component" value="Unassembled WGS sequence"/>
</dbReference>
<organism evidence="8 9">
    <name type="scientific">Pueribacillus theae</name>
    <dbReference type="NCBI Taxonomy" id="2171751"/>
    <lineage>
        <taxon>Bacteria</taxon>
        <taxon>Bacillati</taxon>
        <taxon>Bacillota</taxon>
        <taxon>Bacilli</taxon>
        <taxon>Bacillales</taxon>
        <taxon>Bacillaceae</taxon>
        <taxon>Pueribacillus</taxon>
    </lineage>
</organism>
<evidence type="ECO:0000256" key="5">
    <source>
        <dbReference type="ARBA" id="ARBA00022801"/>
    </source>
</evidence>
<evidence type="ECO:0000256" key="1">
    <source>
        <dbReference type="ARBA" id="ARBA00006620"/>
    </source>
</evidence>
<proteinExistence type="inferred from homology"/>
<keyword evidence="5" id="KW-0378">Hydrolase</keyword>
<keyword evidence="9" id="KW-1185">Reference proteome</keyword>